<dbReference type="PANTHER" id="PTHR35529:SF1">
    <property type="entry name" value="MANGANESE EFFLUX PUMP MNTP-RELATED"/>
    <property type="match status" value="1"/>
</dbReference>
<keyword evidence="4 5" id="KW-0472">Membrane</keyword>
<comment type="caution">
    <text evidence="6">The sequence shown here is derived from an EMBL/GenBank/DDBJ whole genome shotgun (WGS) entry which is preliminary data.</text>
</comment>
<keyword evidence="3 5" id="KW-1133">Transmembrane helix</keyword>
<evidence type="ECO:0000256" key="2">
    <source>
        <dbReference type="ARBA" id="ARBA00022692"/>
    </source>
</evidence>
<organism evidence="6 7">
    <name type="scientific">Dehalobacterium formicoaceticum</name>
    <dbReference type="NCBI Taxonomy" id="51515"/>
    <lineage>
        <taxon>Bacteria</taxon>
        <taxon>Bacillati</taxon>
        <taxon>Bacillota</taxon>
        <taxon>Clostridia</taxon>
        <taxon>Eubacteriales</taxon>
        <taxon>Peptococcaceae</taxon>
        <taxon>Dehalobacterium</taxon>
    </lineage>
</organism>
<dbReference type="Pfam" id="PF02659">
    <property type="entry name" value="Mntp"/>
    <property type="match status" value="1"/>
</dbReference>
<evidence type="ECO:0000256" key="4">
    <source>
        <dbReference type="ARBA" id="ARBA00023136"/>
    </source>
</evidence>
<gene>
    <name evidence="6" type="ORF">NVS47_15735</name>
</gene>
<feature type="transmembrane region" description="Helical" evidence="5">
    <location>
        <begin position="117"/>
        <end position="139"/>
    </location>
</feature>
<evidence type="ECO:0000256" key="1">
    <source>
        <dbReference type="ARBA" id="ARBA00022475"/>
    </source>
</evidence>
<accession>A0ABT1Y7U2</accession>
<name>A0ABT1Y7U2_9FIRM</name>
<sequence>MAIEEMEIILLAIGISLDAFAVMTIQGAMIPTIHFFNLIKVGVLFGGWQTLVITLSSALTQRYIVSNSLMDPLYIREILGVLATGIFVFLGLYLIWKARHHYYVEEKLQERLYVRKTFRLAIVTSLDALLAGISMGIMGVSVTGLLFPFMFISVLAVFLGVYVGHWFGYEPKTNAYYLGATIILVTSLNMALSF</sequence>
<dbReference type="RefSeq" id="WP_257914149.1">
    <property type="nucleotide sequence ID" value="NZ_JANPWE010000014.1"/>
</dbReference>
<evidence type="ECO:0000256" key="5">
    <source>
        <dbReference type="SAM" id="Phobius"/>
    </source>
</evidence>
<proteinExistence type="predicted"/>
<evidence type="ECO:0000313" key="7">
    <source>
        <dbReference type="Proteomes" id="UP001524944"/>
    </source>
</evidence>
<feature type="transmembrane region" description="Helical" evidence="5">
    <location>
        <begin position="175"/>
        <end position="192"/>
    </location>
</feature>
<evidence type="ECO:0000313" key="6">
    <source>
        <dbReference type="EMBL" id="MCR6546943.1"/>
    </source>
</evidence>
<evidence type="ECO:0000256" key="3">
    <source>
        <dbReference type="ARBA" id="ARBA00022989"/>
    </source>
</evidence>
<keyword evidence="2 5" id="KW-0812">Transmembrane</keyword>
<dbReference type="Proteomes" id="UP001524944">
    <property type="component" value="Unassembled WGS sequence"/>
</dbReference>
<keyword evidence="7" id="KW-1185">Reference proteome</keyword>
<dbReference type="EMBL" id="JANPWE010000014">
    <property type="protein sequence ID" value="MCR6546943.1"/>
    <property type="molecule type" value="Genomic_DNA"/>
</dbReference>
<protein>
    <submittedName>
        <fullName evidence="6">Manganese efflux pump</fullName>
    </submittedName>
</protein>
<feature type="transmembrane region" description="Helical" evidence="5">
    <location>
        <begin position="78"/>
        <end position="96"/>
    </location>
</feature>
<dbReference type="InterPro" id="IPR003810">
    <property type="entry name" value="Mntp/YtaF"/>
</dbReference>
<dbReference type="PANTHER" id="PTHR35529">
    <property type="entry name" value="MANGANESE EFFLUX PUMP MNTP-RELATED"/>
    <property type="match status" value="1"/>
</dbReference>
<feature type="transmembrane region" description="Helical" evidence="5">
    <location>
        <begin position="145"/>
        <end position="163"/>
    </location>
</feature>
<feature type="transmembrane region" description="Helical" evidence="5">
    <location>
        <begin position="6"/>
        <end position="25"/>
    </location>
</feature>
<keyword evidence="1" id="KW-1003">Cell membrane</keyword>
<reference evidence="6 7" key="1">
    <citation type="submission" date="2022-08" db="EMBL/GenBank/DDBJ databases">
        <title>Proteogenomics of the novel Dehalobacterium formicoaceticum strain EZ94 highlights a key role of methyltransferases during anaerobic dichloromethane degradation.</title>
        <authorList>
            <person name="Wasmund K."/>
        </authorList>
    </citation>
    <scope>NUCLEOTIDE SEQUENCE [LARGE SCALE GENOMIC DNA]</scope>
    <source>
        <strain evidence="6 7">EZ94</strain>
    </source>
</reference>